<comment type="caution">
    <text evidence="2">The sequence shown here is derived from an EMBL/GenBank/DDBJ whole genome shotgun (WGS) entry which is preliminary data.</text>
</comment>
<organism evidence="2 3">
    <name type="scientific">Chloebia gouldiae</name>
    <name type="common">Gouldian finch</name>
    <name type="synonym">Erythrura gouldiae</name>
    <dbReference type="NCBI Taxonomy" id="44316"/>
    <lineage>
        <taxon>Eukaryota</taxon>
        <taxon>Metazoa</taxon>
        <taxon>Chordata</taxon>
        <taxon>Craniata</taxon>
        <taxon>Vertebrata</taxon>
        <taxon>Euteleostomi</taxon>
        <taxon>Archelosauria</taxon>
        <taxon>Archosauria</taxon>
        <taxon>Dinosauria</taxon>
        <taxon>Saurischia</taxon>
        <taxon>Theropoda</taxon>
        <taxon>Coelurosauria</taxon>
        <taxon>Aves</taxon>
        <taxon>Neognathae</taxon>
        <taxon>Neoaves</taxon>
        <taxon>Telluraves</taxon>
        <taxon>Australaves</taxon>
        <taxon>Passeriformes</taxon>
        <taxon>Passeroidea</taxon>
        <taxon>Passeridae</taxon>
        <taxon>Chloebia</taxon>
    </lineage>
</organism>
<dbReference type="Proteomes" id="UP000276834">
    <property type="component" value="Unassembled WGS sequence"/>
</dbReference>
<keyword evidence="3" id="KW-1185">Reference proteome</keyword>
<evidence type="ECO:0000256" key="1">
    <source>
        <dbReference type="SAM" id="MobiDB-lite"/>
    </source>
</evidence>
<dbReference type="AlphaFoldDB" id="A0A3L8SN38"/>
<dbReference type="EMBL" id="QUSF01000012">
    <property type="protein sequence ID" value="RLW04710.1"/>
    <property type="molecule type" value="Genomic_DNA"/>
</dbReference>
<gene>
    <name evidence="2" type="ORF">DV515_00005619</name>
</gene>
<accession>A0A3L8SN38</accession>
<protein>
    <submittedName>
        <fullName evidence="2">Uncharacterized protein</fullName>
    </submittedName>
</protein>
<reference evidence="2 3" key="1">
    <citation type="journal article" date="2018" name="Proc. R. Soc. B">
        <title>A non-coding region near Follistatin controls head colour polymorphism in the Gouldian finch.</title>
        <authorList>
            <person name="Toomey M.B."/>
            <person name="Marques C.I."/>
            <person name="Andrade P."/>
            <person name="Araujo P.M."/>
            <person name="Sabatino S."/>
            <person name="Gazda M.A."/>
            <person name="Afonso S."/>
            <person name="Lopes R.J."/>
            <person name="Corbo J.C."/>
            <person name="Carneiro M."/>
        </authorList>
    </citation>
    <scope>NUCLEOTIDE SEQUENCE [LARGE SCALE GENOMIC DNA]</scope>
    <source>
        <strain evidence="2">Red01</strain>
        <tissue evidence="2">Muscle</tissue>
    </source>
</reference>
<sequence length="262" mass="28771">MELCLCAFPAVAVAHGKQSINPKHLKPGNIWEANLYGSSWEGPSAMGGEEQEPLGFLARLSNTHQTRFGHDPQGPKQPPELCLTPQHLSAGCRRPAPWRRLEERGSGQTPAQMQPPSFPVLNCRVVLQRAVKQLPRATQRRSCFGSGWVWHAPRMVREQQKGQLRLLLASPPPQHGSDTAGSLCSFSHGQNLDNTFPFSDYALIALPSVENICTQLPVEATSPPPRLIQLCWWSCRSHATSPGSSWAGEDDFSNHQGHPAAV</sequence>
<feature type="region of interest" description="Disordered" evidence="1">
    <location>
        <begin position="65"/>
        <end position="84"/>
    </location>
</feature>
<evidence type="ECO:0000313" key="3">
    <source>
        <dbReference type="Proteomes" id="UP000276834"/>
    </source>
</evidence>
<name>A0A3L8SN38_CHLGU</name>
<proteinExistence type="predicted"/>
<feature type="region of interest" description="Disordered" evidence="1">
    <location>
        <begin position="241"/>
        <end position="262"/>
    </location>
</feature>
<evidence type="ECO:0000313" key="2">
    <source>
        <dbReference type="EMBL" id="RLW04710.1"/>
    </source>
</evidence>